<evidence type="ECO:0000256" key="3">
    <source>
        <dbReference type="ARBA" id="ARBA00022833"/>
    </source>
</evidence>
<evidence type="ECO:0000313" key="8">
    <source>
        <dbReference type="EMBL" id="KAI1887349.1"/>
    </source>
</evidence>
<sequence length="382" mass="41056">MDTAGKVIKCKAAVAWEPNKPVVMEEIEVAPPEAHEIRIKIVATAVCHTDLYFLHERGRAEGFPAVLGHEGAGTVESVGPGVTRFKPGDKVIPLFVSQCRECRFCLNPSTNQCDKSWSSQRPGKRYDVSSDTTSRLKCRGKTLLQYLGTSTFSEYTVVREIAVAKVHDSAPLNKVCLLGCGIATGYGAAVNTAKVQPGSTCAVFGLGAVGLAAVMGCKAAGASRIIAVDVNKDKFPKAKLFGATDFVNPKDHDKPVNQVLAEMTNGGVDFSLECVGNTGVMRSALESCIKGWGISVLTGYNDSQDMSTRSLQFLAGRTLKGSLFGGYKSVDSVPRLVNELMSGKMQLDEFVTHTLPLDRINEAFDLMINREGIRTVLNVSTL</sequence>
<dbReference type="SUPFAM" id="SSF51735">
    <property type="entry name" value="NAD(P)-binding Rossmann-fold domains"/>
    <property type="match status" value="1"/>
</dbReference>
<organism evidence="8 9">
    <name type="scientific">Albula goreensis</name>
    <dbReference type="NCBI Taxonomy" id="1534307"/>
    <lineage>
        <taxon>Eukaryota</taxon>
        <taxon>Metazoa</taxon>
        <taxon>Chordata</taxon>
        <taxon>Craniata</taxon>
        <taxon>Vertebrata</taxon>
        <taxon>Euteleostomi</taxon>
        <taxon>Actinopterygii</taxon>
        <taxon>Neopterygii</taxon>
        <taxon>Teleostei</taxon>
        <taxon>Albuliformes</taxon>
        <taxon>Albulidae</taxon>
        <taxon>Albula</taxon>
    </lineage>
</organism>
<keyword evidence="3 6" id="KW-0862">Zinc</keyword>
<dbReference type="GO" id="GO:0046294">
    <property type="term" value="P:formaldehyde catabolic process"/>
    <property type="evidence" value="ECO:0007669"/>
    <property type="project" value="TreeGrafter"/>
</dbReference>
<dbReference type="Proteomes" id="UP000829720">
    <property type="component" value="Unassembled WGS sequence"/>
</dbReference>
<comment type="similarity">
    <text evidence="6">Belongs to the zinc-containing alcohol dehydrogenase family.</text>
</comment>
<dbReference type="GO" id="GO:0051903">
    <property type="term" value="F:S-(hydroxymethyl)glutathione dehydrogenase [NAD(P)+] activity"/>
    <property type="evidence" value="ECO:0007669"/>
    <property type="project" value="TreeGrafter"/>
</dbReference>
<evidence type="ECO:0000256" key="4">
    <source>
        <dbReference type="ARBA" id="ARBA00023002"/>
    </source>
</evidence>
<dbReference type="AlphaFoldDB" id="A0A8T3CQA0"/>
<keyword evidence="9" id="KW-1185">Reference proteome</keyword>
<evidence type="ECO:0000259" key="7">
    <source>
        <dbReference type="SMART" id="SM00829"/>
    </source>
</evidence>
<protein>
    <recommendedName>
        <fullName evidence="7">Enoyl reductase (ER) domain-containing protein</fullName>
    </recommendedName>
</protein>
<dbReference type="PANTHER" id="PTHR43880:SF3">
    <property type="entry name" value="ALCOHOL DEHYDROGENASE 8A-RELATED"/>
    <property type="match status" value="1"/>
</dbReference>
<evidence type="ECO:0000313" key="9">
    <source>
        <dbReference type="Proteomes" id="UP000829720"/>
    </source>
</evidence>
<evidence type="ECO:0000256" key="1">
    <source>
        <dbReference type="ARBA" id="ARBA00001947"/>
    </source>
</evidence>
<comment type="cofactor">
    <cofactor evidence="1 6">
        <name>Zn(2+)</name>
        <dbReference type="ChEBI" id="CHEBI:29105"/>
    </cofactor>
</comment>
<dbReference type="SUPFAM" id="SSF50129">
    <property type="entry name" value="GroES-like"/>
    <property type="match status" value="2"/>
</dbReference>
<dbReference type="PANTHER" id="PTHR43880">
    <property type="entry name" value="ALCOHOL DEHYDROGENASE"/>
    <property type="match status" value="1"/>
</dbReference>
<dbReference type="GO" id="GO:0005829">
    <property type="term" value="C:cytosol"/>
    <property type="evidence" value="ECO:0007669"/>
    <property type="project" value="TreeGrafter"/>
</dbReference>
<evidence type="ECO:0000256" key="6">
    <source>
        <dbReference type="RuleBase" id="RU361277"/>
    </source>
</evidence>
<proteinExistence type="inferred from homology"/>
<evidence type="ECO:0000256" key="2">
    <source>
        <dbReference type="ARBA" id="ARBA00022723"/>
    </source>
</evidence>
<dbReference type="InterPro" id="IPR020843">
    <property type="entry name" value="ER"/>
</dbReference>
<dbReference type="InterPro" id="IPR013149">
    <property type="entry name" value="ADH-like_C"/>
</dbReference>
<dbReference type="Pfam" id="PF08240">
    <property type="entry name" value="ADH_N"/>
    <property type="match status" value="1"/>
</dbReference>
<dbReference type="InterPro" id="IPR002328">
    <property type="entry name" value="ADH_Zn_CS"/>
</dbReference>
<name>A0A8T3CQA0_9TELE</name>
<dbReference type="EMBL" id="JAERUA010000018">
    <property type="protein sequence ID" value="KAI1887349.1"/>
    <property type="molecule type" value="Genomic_DNA"/>
</dbReference>
<dbReference type="OrthoDB" id="417550at2759"/>
<dbReference type="Pfam" id="PF00107">
    <property type="entry name" value="ADH_zinc_N"/>
    <property type="match status" value="1"/>
</dbReference>
<accession>A0A8T3CQA0</accession>
<comment type="caution">
    <text evidence="8">The sequence shown here is derived from an EMBL/GenBank/DDBJ whole genome shotgun (WGS) entry which is preliminary data.</text>
</comment>
<dbReference type="SMART" id="SM00829">
    <property type="entry name" value="PKS_ER"/>
    <property type="match status" value="1"/>
</dbReference>
<dbReference type="FunFam" id="3.90.180.10:FF:000067">
    <property type="entry name" value="alcohol dehydrogenase 1-like isoform X1"/>
    <property type="match status" value="1"/>
</dbReference>
<dbReference type="GO" id="GO:0008270">
    <property type="term" value="F:zinc ion binding"/>
    <property type="evidence" value="ECO:0007669"/>
    <property type="project" value="InterPro"/>
</dbReference>
<keyword evidence="5" id="KW-0520">NAD</keyword>
<evidence type="ECO:0000256" key="5">
    <source>
        <dbReference type="ARBA" id="ARBA00023027"/>
    </source>
</evidence>
<dbReference type="InterPro" id="IPR011032">
    <property type="entry name" value="GroES-like_sf"/>
</dbReference>
<dbReference type="FunFam" id="3.40.50.720:FF:001160">
    <property type="entry name" value="Alcohol dehydrogenase 1"/>
    <property type="match status" value="1"/>
</dbReference>
<reference evidence="8" key="1">
    <citation type="submission" date="2021-01" db="EMBL/GenBank/DDBJ databases">
        <authorList>
            <person name="Zahm M."/>
            <person name="Roques C."/>
            <person name="Cabau C."/>
            <person name="Klopp C."/>
            <person name="Donnadieu C."/>
            <person name="Jouanno E."/>
            <person name="Lampietro C."/>
            <person name="Louis A."/>
            <person name="Herpin A."/>
            <person name="Echchiki A."/>
            <person name="Berthelot C."/>
            <person name="Parey E."/>
            <person name="Roest-Crollius H."/>
            <person name="Braasch I."/>
            <person name="Postlethwait J."/>
            <person name="Bobe J."/>
            <person name="Montfort J."/>
            <person name="Bouchez O."/>
            <person name="Begum T."/>
            <person name="Mejri S."/>
            <person name="Adams A."/>
            <person name="Chen W.-J."/>
            <person name="Guiguen Y."/>
        </authorList>
    </citation>
    <scope>NUCLEOTIDE SEQUENCE</scope>
    <source>
        <tissue evidence="8">Blood</tissue>
    </source>
</reference>
<dbReference type="Gene3D" id="3.90.180.10">
    <property type="entry name" value="Medium-chain alcohol dehydrogenases, catalytic domain"/>
    <property type="match status" value="1"/>
</dbReference>
<dbReference type="InterPro" id="IPR036291">
    <property type="entry name" value="NAD(P)-bd_dom_sf"/>
</dbReference>
<feature type="domain" description="Enoyl reductase (ER)" evidence="7">
    <location>
        <begin position="11"/>
        <end position="377"/>
    </location>
</feature>
<dbReference type="Gene3D" id="3.40.50.720">
    <property type="entry name" value="NAD(P)-binding Rossmann-like Domain"/>
    <property type="match status" value="1"/>
</dbReference>
<gene>
    <name evidence="8" type="ORF">AGOR_G00189390</name>
</gene>
<dbReference type="InterPro" id="IPR013154">
    <property type="entry name" value="ADH-like_N"/>
</dbReference>
<keyword evidence="4" id="KW-0560">Oxidoreductase</keyword>
<dbReference type="PROSITE" id="PS00059">
    <property type="entry name" value="ADH_ZINC"/>
    <property type="match status" value="1"/>
</dbReference>
<keyword evidence="2 6" id="KW-0479">Metal-binding</keyword>